<feature type="repeat" description="ANK" evidence="3">
    <location>
        <begin position="980"/>
        <end position="1016"/>
    </location>
</feature>
<feature type="compositionally biased region" description="Polar residues" evidence="4">
    <location>
        <begin position="16"/>
        <end position="31"/>
    </location>
</feature>
<evidence type="ECO:0000256" key="1">
    <source>
        <dbReference type="ARBA" id="ARBA00022737"/>
    </source>
</evidence>
<keyword evidence="1" id="KW-0677">Repeat</keyword>
<dbReference type="Pfam" id="PF24883">
    <property type="entry name" value="NPHP3_N"/>
    <property type="match status" value="1"/>
</dbReference>
<sequence length="1454" mass="161312">MATLPPNREETRQNELDTQAETAERQIQSLDGHTVRTNTTTSTPNPVVAKWALEMRTLTDEQRDRFLKEVPDGDLHKFANSIEEVMTQRINSSRTLRVAKTMAPLGQLVDMTKPFADTVQSAFPPAGLILGGISFLLSINKKFVDYQESVILFLQKVLTNHKLFETFRTTIPGTPEIQLLLVEIYGDLLKFLATAVKPFLDKKGRARMTLVPVAKSLWKPFDAEFGKLEKHLDNHLSTFDRALSLHSQKEQASFSKLQGRTLQMIKGADQRRSLFEKQSGVKETAREQEELRKDILGWIPHSPFDHIQDDKHSNSLPTTGGWLFDHDSFRTWKDGGPSNLLWITGKAGSGKSHLAAHTVHKIRESCRVQGPLLAGDQDNKAHALAFIYCSSNANAKTTSDAVPVISTLLGSILRQLYAQLPKDKNVETIRKRYMESRFDGLRRAEIKDGIRSIVQDFMRAYVIVDGLDECSGLPGDDFKDLCQFFASLVARELATSARVLIFSRPGYSAISNALPNAPAMQVDDGSNDNDIKTFVQERTVGLAKKPSALQQIQNNLLSGAEGVFLWVSLSIKFIEMETSDKAKMVAAQNTWRGLEGLYSAMLQRVLAQPPSRRDLALKALLWVANAQEPLSKEELIHALSFEPGMESLDSDDIIDERVILSSCSDLLVKKHDQYELLHFSLAEFLRSEAAAEILHSTHPRGKDDEPDAVLASLCMGYLLLDEFKMGPVGTWKEFEDLAKRFPLLRHAALHWGTYLQHSMGPKNTGLACDILQSLKTRNLAMQALALYMKRGHAGIFPWPGSVQILHVIAAFGLDELLNWLPEADSQINSPDGFLWYPIDYAVVRKHKAMSKWLLSRARALKPHPTESNVDTNEEITQRLRHHLSLVSEAANNRWPEMVSRLIAAGFDKDEKGENRQAAWHHAAHHGDMETAEVLIKSGADPNIKDRLGETPLMVTASWADIQMLERLLDCGADVNMQTFKGTTALHRLATRTKDNKAAEMIRFICEHGADTEKLDEGGSTPLLSAAGLDNIAAVEALLSAGADWTARSRGQANILHIASRNGSSQVLKTLLTDRKTGLTEPRALAVQKDDRGTSPDPLDGRLGPHFIADMKSLCCADNEGWWPLHAAVASEKIECAEYICNFDPDQVNKQDLDGFTPLHIAVTHSQVPMIHFLLDRGADINIIRGPTKSQLTPLHLAMRGQPLEVATALLKRGADPSLENMDGTSAWDTAAMMGNQTTMRFVLDNDSVLRDDEDRLQRLLKAATGHQNIEVVSLLLSPYGQYCLLSKAKLHRNCGLWAIRGGSRQIWQMLVSRDSSLAVEFDPFGGNALHYAAIYGRTNLMNQICEMDLDINQIGFNGWSPLIWAARSNMSSMVKFLCDRGANVNYADSYGRTALHYTAGNGCGNAMEALLQAGADVCMRDIAGFTAAEYANSSVSALLEAEMKGSVFPAPEPY</sequence>
<protein>
    <recommendedName>
        <fullName evidence="5">Nephrocystin 3-like N-terminal domain-containing protein</fullName>
    </recommendedName>
</protein>
<dbReference type="Gene3D" id="3.40.50.300">
    <property type="entry name" value="P-loop containing nucleotide triphosphate hydrolases"/>
    <property type="match status" value="1"/>
</dbReference>
<feature type="region of interest" description="Disordered" evidence="4">
    <location>
        <begin position="1"/>
        <end position="43"/>
    </location>
</feature>
<dbReference type="Gene3D" id="1.25.40.20">
    <property type="entry name" value="Ankyrin repeat-containing domain"/>
    <property type="match status" value="3"/>
</dbReference>
<dbReference type="PANTHER" id="PTHR24198">
    <property type="entry name" value="ANKYRIN REPEAT AND PROTEIN KINASE DOMAIN-CONTAINING PROTEIN"/>
    <property type="match status" value="1"/>
</dbReference>
<reference evidence="6 7" key="1">
    <citation type="submission" date="2023-01" db="EMBL/GenBank/DDBJ databases">
        <title>Analysis of 21 Apiospora genomes using comparative genomics revels a genus with tremendous synthesis potential of carbohydrate active enzymes and secondary metabolites.</title>
        <authorList>
            <person name="Sorensen T."/>
        </authorList>
    </citation>
    <scope>NUCLEOTIDE SEQUENCE [LARGE SCALE GENOMIC DNA]</scope>
    <source>
        <strain evidence="6 7">CBS 114990</strain>
    </source>
</reference>
<evidence type="ECO:0000259" key="5">
    <source>
        <dbReference type="Pfam" id="PF24883"/>
    </source>
</evidence>
<feature type="repeat" description="ANK" evidence="3">
    <location>
        <begin position="1357"/>
        <end position="1389"/>
    </location>
</feature>
<dbReference type="RefSeq" id="XP_066665207.1">
    <property type="nucleotide sequence ID" value="XM_066815917.1"/>
</dbReference>
<evidence type="ECO:0000256" key="4">
    <source>
        <dbReference type="SAM" id="MobiDB-lite"/>
    </source>
</evidence>
<feature type="repeat" description="ANK" evidence="3">
    <location>
        <begin position="914"/>
        <end position="946"/>
    </location>
</feature>
<feature type="repeat" description="ANK" evidence="3">
    <location>
        <begin position="947"/>
        <end position="979"/>
    </location>
</feature>
<dbReference type="Pfam" id="PF12796">
    <property type="entry name" value="Ank_2"/>
    <property type="match status" value="3"/>
</dbReference>
<evidence type="ECO:0000256" key="2">
    <source>
        <dbReference type="ARBA" id="ARBA00023043"/>
    </source>
</evidence>
<feature type="domain" description="Nephrocystin 3-like N-terminal" evidence="5">
    <location>
        <begin position="319"/>
        <end position="504"/>
    </location>
</feature>
<dbReference type="InterPro" id="IPR036770">
    <property type="entry name" value="Ankyrin_rpt-contain_sf"/>
</dbReference>
<gene>
    <name evidence="6" type="ORF">PG997_011602</name>
</gene>
<dbReference type="SUPFAM" id="SSF52540">
    <property type="entry name" value="P-loop containing nucleoside triphosphate hydrolases"/>
    <property type="match status" value="1"/>
</dbReference>
<dbReference type="SMART" id="SM00248">
    <property type="entry name" value="ANK"/>
    <property type="match status" value="13"/>
</dbReference>
<accession>A0ABR1VJH9</accession>
<feature type="repeat" description="ANK" evidence="3">
    <location>
        <begin position="1017"/>
        <end position="1049"/>
    </location>
</feature>
<proteinExistence type="predicted"/>
<evidence type="ECO:0000256" key="3">
    <source>
        <dbReference type="PROSITE-ProRule" id="PRU00023"/>
    </source>
</evidence>
<organism evidence="6 7">
    <name type="scientific">Apiospora hydei</name>
    <dbReference type="NCBI Taxonomy" id="1337664"/>
    <lineage>
        <taxon>Eukaryota</taxon>
        <taxon>Fungi</taxon>
        <taxon>Dikarya</taxon>
        <taxon>Ascomycota</taxon>
        <taxon>Pezizomycotina</taxon>
        <taxon>Sordariomycetes</taxon>
        <taxon>Xylariomycetidae</taxon>
        <taxon>Amphisphaeriales</taxon>
        <taxon>Apiosporaceae</taxon>
        <taxon>Apiospora</taxon>
    </lineage>
</organism>
<dbReference type="InterPro" id="IPR056884">
    <property type="entry name" value="NPHP3-like_N"/>
</dbReference>
<comment type="caution">
    <text evidence="6">The sequence shown here is derived from an EMBL/GenBank/DDBJ whole genome shotgun (WGS) entry which is preliminary data.</text>
</comment>
<name>A0ABR1VJH9_9PEZI</name>
<dbReference type="GeneID" id="92048977"/>
<dbReference type="EMBL" id="JAQQWN010000008">
    <property type="protein sequence ID" value="KAK8071399.1"/>
    <property type="molecule type" value="Genomic_DNA"/>
</dbReference>
<keyword evidence="7" id="KW-1185">Reference proteome</keyword>
<feature type="repeat" description="ANK" evidence="3">
    <location>
        <begin position="1153"/>
        <end position="1185"/>
    </location>
</feature>
<keyword evidence="2 3" id="KW-0040">ANK repeat</keyword>
<evidence type="ECO:0000313" key="7">
    <source>
        <dbReference type="Proteomes" id="UP001433268"/>
    </source>
</evidence>
<dbReference type="PANTHER" id="PTHR24198:SF165">
    <property type="entry name" value="ANKYRIN REPEAT-CONTAINING PROTEIN-RELATED"/>
    <property type="match status" value="1"/>
</dbReference>
<dbReference type="InterPro" id="IPR027417">
    <property type="entry name" value="P-loop_NTPase"/>
</dbReference>
<dbReference type="PROSITE" id="PS50297">
    <property type="entry name" value="ANK_REP_REGION"/>
    <property type="match status" value="7"/>
</dbReference>
<dbReference type="Pfam" id="PF00023">
    <property type="entry name" value="Ank"/>
    <property type="match status" value="2"/>
</dbReference>
<feature type="repeat" description="ANK" evidence="3">
    <location>
        <begin position="1189"/>
        <end position="1221"/>
    </location>
</feature>
<evidence type="ECO:0000313" key="6">
    <source>
        <dbReference type="EMBL" id="KAK8071399.1"/>
    </source>
</evidence>
<dbReference type="PROSITE" id="PS50088">
    <property type="entry name" value="ANK_REPEAT"/>
    <property type="match status" value="8"/>
</dbReference>
<feature type="repeat" description="ANK" evidence="3">
    <location>
        <begin position="1390"/>
        <end position="1422"/>
    </location>
</feature>
<dbReference type="SUPFAM" id="SSF48403">
    <property type="entry name" value="Ankyrin repeat"/>
    <property type="match status" value="2"/>
</dbReference>
<dbReference type="InterPro" id="IPR002110">
    <property type="entry name" value="Ankyrin_rpt"/>
</dbReference>
<dbReference type="Proteomes" id="UP001433268">
    <property type="component" value="Unassembled WGS sequence"/>
</dbReference>